<dbReference type="Gene3D" id="3.40.50.10540">
    <property type="entry name" value="Crotonobetainyl-coa:carnitine coa-transferase, domain 1"/>
    <property type="match status" value="1"/>
</dbReference>
<keyword evidence="1 2" id="KW-0808">Transferase</keyword>
<protein>
    <submittedName>
        <fullName evidence="2">CoA transferase</fullName>
    </submittedName>
</protein>
<dbReference type="InterPro" id="IPR044855">
    <property type="entry name" value="CoA-Trfase_III_dom3_sf"/>
</dbReference>
<organism evidence="2 3">
    <name type="scientific">Halorubrum ezzemoulense</name>
    <name type="common">Halorubrum chaoviator</name>
    <dbReference type="NCBI Taxonomy" id="337243"/>
    <lineage>
        <taxon>Archaea</taxon>
        <taxon>Methanobacteriati</taxon>
        <taxon>Methanobacteriota</taxon>
        <taxon>Stenosarchaea group</taxon>
        <taxon>Halobacteria</taxon>
        <taxon>Halobacteriales</taxon>
        <taxon>Haloferacaceae</taxon>
        <taxon>Halorubrum</taxon>
    </lineage>
</organism>
<evidence type="ECO:0000313" key="2">
    <source>
        <dbReference type="EMBL" id="OYR73513.1"/>
    </source>
</evidence>
<dbReference type="Proteomes" id="UP000216758">
    <property type="component" value="Unassembled WGS sequence"/>
</dbReference>
<dbReference type="AlphaFoldDB" id="A0A256JY01"/>
<dbReference type="PANTHER" id="PTHR48207">
    <property type="entry name" value="SUCCINATE--HYDROXYMETHYLGLUTARATE COA-TRANSFERASE"/>
    <property type="match status" value="1"/>
</dbReference>
<dbReference type="Pfam" id="PF02515">
    <property type="entry name" value="CoA_transf_3"/>
    <property type="match status" value="1"/>
</dbReference>
<proteinExistence type="predicted"/>
<reference evidence="2 3" key="1">
    <citation type="journal article" date="2014" name="Front. Microbiol.">
        <title>Population and genomic analysis of the genus Halorubrum.</title>
        <authorList>
            <person name="Fullmer M.S."/>
            <person name="Soucy S.M."/>
            <person name="Swithers K.S."/>
            <person name="Makkay A.M."/>
            <person name="Wheeler R."/>
            <person name="Ventosa A."/>
            <person name="Gogarten J.P."/>
            <person name="Papke R.T."/>
        </authorList>
    </citation>
    <scope>NUCLEOTIDE SEQUENCE [LARGE SCALE GENOMIC DNA]</scope>
    <source>
        <strain evidence="2 3">G37</strain>
    </source>
</reference>
<dbReference type="PANTHER" id="PTHR48207:SF3">
    <property type="entry name" value="SUCCINATE--HYDROXYMETHYLGLUTARATE COA-TRANSFERASE"/>
    <property type="match status" value="1"/>
</dbReference>
<dbReference type="SUPFAM" id="SSF89796">
    <property type="entry name" value="CoA-transferase family III (CaiB/BaiF)"/>
    <property type="match status" value="1"/>
</dbReference>
<dbReference type="OrthoDB" id="28444at2157"/>
<dbReference type="GO" id="GO:0008410">
    <property type="term" value="F:CoA-transferase activity"/>
    <property type="evidence" value="ECO:0007669"/>
    <property type="project" value="TreeGrafter"/>
</dbReference>
<comment type="caution">
    <text evidence="2">The sequence shown here is derived from an EMBL/GenBank/DDBJ whole genome shotgun (WGS) entry which is preliminary data.</text>
</comment>
<dbReference type="Gene3D" id="3.30.1540.10">
    <property type="entry name" value="formyl-coa transferase, domain 3"/>
    <property type="match status" value="1"/>
</dbReference>
<evidence type="ECO:0000256" key="1">
    <source>
        <dbReference type="ARBA" id="ARBA00022679"/>
    </source>
</evidence>
<dbReference type="EMBL" id="NHPB01000002">
    <property type="protein sequence ID" value="OYR73513.1"/>
    <property type="molecule type" value="Genomic_DNA"/>
</dbReference>
<dbReference type="InterPro" id="IPR050483">
    <property type="entry name" value="CoA-transferase_III_domain"/>
</dbReference>
<sequence length="385" mass="41581">MTVLELGHIIAGPFCSMLLADLGAEVIKVEHPKGGDAVRDSSEVGNSSFNYVNRNKLGVTLDLKSDEGSAVFADLVEESDVLIENFATGTADRLGVGYDDLKTINKELVYCSIKGFNEGPYEDYPALDPVAEALSGVMSVTGHPGQPPVRCGTSLADMAASLYGAISILGGVRQRDASGDGQHVTVPLYESTVSLMGYWLAYTQAYGKVAEPIGAGHPNWAPYNAYQSADEEWVFVGPSSQAQWEAMCEMLDTDLHEDARFATLDDRRDHREALNKGVAAACEQFEAKELISRLRDAGVPVAPVNDTQDVIDDPYLQQTDALGTIHATEGDGGDIDVPRYPARSTRFDRVENTDPPELGEDTDAVLEALGYDEAERERLRDTGAV</sequence>
<dbReference type="InterPro" id="IPR003673">
    <property type="entry name" value="CoA-Trfase_fam_III"/>
</dbReference>
<dbReference type="InterPro" id="IPR023606">
    <property type="entry name" value="CoA-Trfase_III_dom_1_sf"/>
</dbReference>
<name>A0A256JY01_HALEZ</name>
<evidence type="ECO:0000313" key="3">
    <source>
        <dbReference type="Proteomes" id="UP000216758"/>
    </source>
</evidence>
<gene>
    <name evidence="2" type="ORF">DJ78_00070</name>
</gene>
<accession>A0A256JY01</accession>